<dbReference type="SMART" id="SM00849">
    <property type="entry name" value="Lactamase_B"/>
    <property type="match status" value="1"/>
</dbReference>
<dbReference type="Pfam" id="PF00753">
    <property type="entry name" value="Lactamase_B"/>
    <property type="match status" value="1"/>
</dbReference>
<evidence type="ECO:0000259" key="1">
    <source>
        <dbReference type="SMART" id="SM00849"/>
    </source>
</evidence>
<comment type="caution">
    <text evidence="2">The sequence shown here is derived from an EMBL/GenBank/DDBJ whole genome shotgun (WGS) entry which is preliminary data.</text>
</comment>
<dbReference type="SUPFAM" id="SSF56281">
    <property type="entry name" value="Metallo-hydrolase/oxidoreductase"/>
    <property type="match status" value="1"/>
</dbReference>
<reference evidence="2 3" key="1">
    <citation type="submission" date="2024-04" db="EMBL/GenBank/DDBJ databases">
        <title>Tritrichomonas musculus Genome.</title>
        <authorList>
            <person name="Alves-Ferreira E."/>
            <person name="Grigg M."/>
            <person name="Lorenzi H."/>
            <person name="Galac M."/>
        </authorList>
    </citation>
    <scope>NUCLEOTIDE SEQUENCE [LARGE SCALE GENOMIC DNA]</scope>
    <source>
        <strain evidence="2 3">EAF2021</strain>
    </source>
</reference>
<proteinExistence type="predicted"/>
<keyword evidence="3" id="KW-1185">Reference proteome</keyword>
<name>A0ABR2H0K0_9EUKA</name>
<gene>
    <name evidence="2" type="ORF">M9Y10_031389</name>
</gene>
<dbReference type="PANTHER" id="PTHR42951">
    <property type="entry name" value="METALLO-BETA-LACTAMASE DOMAIN-CONTAINING"/>
    <property type="match status" value="1"/>
</dbReference>
<dbReference type="Proteomes" id="UP001470230">
    <property type="component" value="Unassembled WGS sequence"/>
</dbReference>
<organism evidence="2 3">
    <name type="scientific">Tritrichomonas musculus</name>
    <dbReference type="NCBI Taxonomy" id="1915356"/>
    <lineage>
        <taxon>Eukaryota</taxon>
        <taxon>Metamonada</taxon>
        <taxon>Parabasalia</taxon>
        <taxon>Tritrichomonadida</taxon>
        <taxon>Tritrichomonadidae</taxon>
        <taxon>Tritrichomonas</taxon>
    </lineage>
</organism>
<dbReference type="EMBL" id="JAPFFF010000050">
    <property type="protein sequence ID" value="KAK8839685.1"/>
    <property type="molecule type" value="Genomic_DNA"/>
</dbReference>
<dbReference type="Gene3D" id="3.60.15.10">
    <property type="entry name" value="Ribonuclease Z/Hydroxyacylglutathione hydrolase-like"/>
    <property type="match status" value="1"/>
</dbReference>
<feature type="domain" description="Metallo-beta-lactamase" evidence="1">
    <location>
        <begin position="38"/>
        <end position="195"/>
    </location>
</feature>
<dbReference type="InterPro" id="IPR050855">
    <property type="entry name" value="NDM-1-like"/>
</dbReference>
<accession>A0ABR2H0K0</accession>
<evidence type="ECO:0000313" key="2">
    <source>
        <dbReference type="EMBL" id="KAK8839685.1"/>
    </source>
</evidence>
<sequence length="261" mass="29959">MDQSRFPKFLKPIFEDDAVIGYKSREDLWLLHTKQGVSVSLYILEGEEKALIVDSGHRIKNFKAIINKIIHKPYVLAITHGHPDHVGSIDEFDTIYMNKKDENLIPNYKGNIINISQGYVFDLGNRNVEVIDMPGHTAGSIGLLDQNGKFLLVGDSIGYITCWMQLSDLPLECLIKTLEYLLSIKEKWDEIYSGHYHIQNYPLKHQYVDDLLNLANKICYTKDFESKPWSEDGFTFDYQPLVAYGNNGVNIVYNPNNLLLK</sequence>
<protein>
    <recommendedName>
        <fullName evidence="1">Metallo-beta-lactamase domain-containing protein</fullName>
    </recommendedName>
</protein>
<evidence type="ECO:0000313" key="3">
    <source>
        <dbReference type="Proteomes" id="UP001470230"/>
    </source>
</evidence>
<dbReference type="InterPro" id="IPR001279">
    <property type="entry name" value="Metallo-B-lactamas"/>
</dbReference>
<dbReference type="PANTHER" id="PTHR42951:SF22">
    <property type="entry name" value="METALLO BETA-LACTAMASE SUPERFAMILY LIPOPROTEIN"/>
    <property type="match status" value="1"/>
</dbReference>
<dbReference type="InterPro" id="IPR036866">
    <property type="entry name" value="RibonucZ/Hydroxyglut_hydro"/>
</dbReference>